<sequence length="368" mass="40933">MTTHPLRFGIWALVHGSRAAHQDPEEPYDASWERNRDLVLAAEQLGYDSTLVAQHTINPHQEDLDQLEAWSSAAALAALTSRIEIIAAIKPYLYHPVVLAKMALQIENVSRGRFAINLVNAWNRPELDRAGIGFPEHDARYAYGREWISVVSGLMRGERVTYKGAHFDVRDYALRPRDLYRQRPMIYVGGESEPARALVADHGDVWFINGQPLDDVAGLIADVAARPRSSAPLRFGLSAFVIARETDEQAQAAYERLLNLAAKDAPMKAIQKQNTDPQVVMMQTMQKTPRVGSNGGTAAGLVGSYDDVAARIRAFHAAGIELFMLQFQPFEAEMERFAREVIPRVRRLQSPPLASTFGELAEAPPGQR</sequence>
<dbReference type="InterPro" id="IPR050172">
    <property type="entry name" value="SsuD_RutA_monooxygenase"/>
</dbReference>
<reference evidence="7" key="1">
    <citation type="submission" date="2016-10" db="EMBL/GenBank/DDBJ databases">
        <authorList>
            <person name="Varghese N."/>
            <person name="Submissions S."/>
        </authorList>
    </citation>
    <scope>NUCLEOTIDE SEQUENCE [LARGE SCALE GENOMIC DNA]</scope>
    <source>
        <strain evidence="7">GAS369</strain>
    </source>
</reference>
<keyword evidence="7" id="KW-1185">Reference proteome</keyword>
<evidence type="ECO:0000256" key="1">
    <source>
        <dbReference type="ARBA" id="ARBA00022630"/>
    </source>
</evidence>
<evidence type="ECO:0000256" key="2">
    <source>
        <dbReference type="ARBA" id="ARBA00022643"/>
    </source>
</evidence>
<evidence type="ECO:0000256" key="3">
    <source>
        <dbReference type="ARBA" id="ARBA00023002"/>
    </source>
</evidence>
<dbReference type="Proteomes" id="UP000243904">
    <property type="component" value="Chromosome I"/>
</dbReference>
<keyword evidence="2" id="KW-0288">FMN</keyword>
<name>A0A1H1T373_9BRAD</name>
<dbReference type="EMBL" id="LT629750">
    <property type="protein sequence ID" value="SDS54634.1"/>
    <property type="molecule type" value="Genomic_DNA"/>
</dbReference>
<dbReference type="SUPFAM" id="SSF51679">
    <property type="entry name" value="Bacterial luciferase-like"/>
    <property type="match status" value="1"/>
</dbReference>
<dbReference type="InterPro" id="IPR036661">
    <property type="entry name" value="Luciferase-like_sf"/>
</dbReference>
<dbReference type="CDD" id="cd01094">
    <property type="entry name" value="Alkanesulfonate_monoxygenase"/>
    <property type="match status" value="1"/>
</dbReference>
<evidence type="ECO:0000259" key="5">
    <source>
        <dbReference type="Pfam" id="PF00296"/>
    </source>
</evidence>
<dbReference type="Gene3D" id="3.20.20.30">
    <property type="entry name" value="Luciferase-like domain"/>
    <property type="match status" value="1"/>
</dbReference>
<accession>A0A1H1T373</accession>
<dbReference type="GO" id="GO:0046306">
    <property type="term" value="P:alkanesulfonate catabolic process"/>
    <property type="evidence" value="ECO:0007669"/>
    <property type="project" value="TreeGrafter"/>
</dbReference>
<proteinExistence type="predicted"/>
<keyword evidence="1" id="KW-0285">Flavoprotein</keyword>
<protein>
    <submittedName>
        <fullName evidence="6">Alkanesulfonate monooxygenase</fullName>
    </submittedName>
</protein>
<organism evidence="6 7">
    <name type="scientific">Bradyrhizobium canariense</name>
    <dbReference type="NCBI Taxonomy" id="255045"/>
    <lineage>
        <taxon>Bacteria</taxon>
        <taxon>Pseudomonadati</taxon>
        <taxon>Pseudomonadota</taxon>
        <taxon>Alphaproteobacteria</taxon>
        <taxon>Hyphomicrobiales</taxon>
        <taxon>Nitrobacteraceae</taxon>
        <taxon>Bradyrhizobium</taxon>
    </lineage>
</organism>
<evidence type="ECO:0000313" key="6">
    <source>
        <dbReference type="EMBL" id="SDS54634.1"/>
    </source>
</evidence>
<dbReference type="Pfam" id="PF00296">
    <property type="entry name" value="Bac_luciferase"/>
    <property type="match status" value="1"/>
</dbReference>
<gene>
    <name evidence="6" type="ORF">SAMN05444158_2389</name>
</gene>
<dbReference type="PANTHER" id="PTHR42847:SF4">
    <property type="entry name" value="ALKANESULFONATE MONOOXYGENASE-RELATED"/>
    <property type="match status" value="1"/>
</dbReference>
<dbReference type="AlphaFoldDB" id="A0A1H1T373"/>
<keyword evidence="3" id="KW-0560">Oxidoreductase</keyword>
<dbReference type="GO" id="GO:0008726">
    <property type="term" value="F:alkanesulfonate monooxygenase activity"/>
    <property type="evidence" value="ECO:0007669"/>
    <property type="project" value="TreeGrafter"/>
</dbReference>
<feature type="domain" description="Luciferase-like" evidence="5">
    <location>
        <begin position="7"/>
        <end position="321"/>
    </location>
</feature>
<dbReference type="InterPro" id="IPR011251">
    <property type="entry name" value="Luciferase-like_dom"/>
</dbReference>
<evidence type="ECO:0000313" key="7">
    <source>
        <dbReference type="Proteomes" id="UP000243904"/>
    </source>
</evidence>
<dbReference type="RefSeq" id="WP_146687370.1">
    <property type="nucleotide sequence ID" value="NZ_LT629750.1"/>
</dbReference>
<dbReference type="PANTHER" id="PTHR42847">
    <property type="entry name" value="ALKANESULFONATE MONOOXYGENASE"/>
    <property type="match status" value="1"/>
</dbReference>
<keyword evidence="4 6" id="KW-0503">Monooxygenase</keyword>
<evidence type="ECO:0000256" key="4">
    <source>
        <dbReference type="ARBA" id="ARBA00023033"/>
    </source>
</evidence>